<dbReference type="PANTHER" id="PTHR42770:SF7">
    <property type="entry name" value="MEMBRANE PROTEIN"/>
    <property type="match status" value="1"/>
</dbReference>
<name>A0A1I6MYG4_9BACT</name>
<feature type="transmembrane region" description="Helical" evidence="6">
    <location>
        <begin position="182"/>
        <end position="200"/>
    </location>
</feature>
<keyword evidence="4 6" id="KW-1133">Transmembrane helix</keyword>
<feature type="transmembrane region" description="Helical" evidence="6">
    <location>
        <begin position="319"/>
        <end position="339"/>
    </location>
</feature>
<dbReference type="Proteomes" id="UP000199024">
    <property type="component" value="Unassembled WGS sequence"/>
</dbReference>
<keyword evidence="5 6" id="KW-0472">Membrane</keyword>
<dbReference type="PIRSF" id="PIRSF006060">
    <property type="entry name" value="AA_transporter"/>
    <property type="match status" value="1"/>
</dbReference>
<feature type="transmembrane region" description="Helical" evidence="6">
    <location>
        <begin position="220"/>
        <end position="240"/>
    </location>
</feature>
<organism evidence="7 8">
    <name type="scientific">Granulicella pectinivorans</name>
    <dbReference type="NCBI Taxonomy" id="474950"/>
    <lineage>
        <taxon>Bacteria</taxon>
        <taxon>Pseudomonadati</taxon>
        <taxon>Acidobacteriota</taxon>
        <taxon>Terriglobia</taxon>
        <taxon>Terriglobales</taxon>
        <taxon>Acidobacteriaceae</taxon>
        <taxon>Granulicella</taxon>
    </lineage>
</organism>
<gene>
    <name evidence="7" type="ORF">SAMN05421771_3766</name>
</gene>
<dbReference type="GO" id="GO:0005886">
    <property type="term" value="C:plasma membrane"/>
    <property type="evidence" value="ECO:0007669"/>
    <property type="project" value="UniProtKB-SubCell"/>
</dbReference>
<dbReference type="InterPro" id="IPR050367">
    <property type="entry name" value="APC_superfamily"/>
</dbReference>
<reference evidence="7 8" key="1">
    <citation type="submission" date="2016-10" db="EMBL/GenBank/DDBJ databases">
        <authorList>
            <person name="de Groot N.N."/>
        </authorList>
    </citation>
    <scope>NUCLEOTIDE SEQUENCE [LARGE SCALE GENOMIC DNA]</scope>
    <source>
        <strain evidence="7 8">DSM 21001</strain>
    </source>
</reference>
<feature type="transmembrane region" description="Helical" evidence="6">
    <location>
        <begin position="260"/>
        <end position="282"/>
    </location>
</feature>
<keyword evidence="8" id="KW-1185">Reference proteome</keyword>
<feature type="transmembrane region" description="Helical" evidence="6">
    <location>
        <begin position="145"/>
        <end position="170"/>
    </location>
</feature>
<feature type="transmembrane region" description="Helical" evidence="6">
    <location>
        <begin position="391"/>
        <end position="412"/>
    </location>
</feature>
<dbReference type="EMBL" id="FOZL01000002">
    <property type="protein sequence ID" value="SFS20687.1"/>
    <property type="molecule type" value="Genomic_DNA"/>
</dbReference>
<dbReference type="Gene3D" id="1.20.1740.10">
    <property type="entry name" value="Amino acid/polyamine transporter I"/>
    <property type="match status" value="1"/>
</dbReference>
<dbReference type="Pfam" id="PF13520">
    <property type="entry name" value="AA_permease_2"/>
    <property type="match status" value="1"/>
</dbReference>
<feature type="transmembrane region" description="Helical" evidence="6">
    <location>
        <begin position="21"/>
        <end position="45"/>
    </location>
</feature>
<dbReference type="PANTHER" id="PTHR42770">
    <property type="entry name" value="AMINO ACID TRANSPORTER-RELATED"/>
    <property type="match status" value="1"/>
</dbReference>
<evidence type="ECO:0000256" key="4">
    <source>
        <dbReference type="ARBA" id="ARBA00022989"/>
    </source>
</evidence>
<comment type="subcellular location">
    <subcellularLocation>
        <location evidence="1">Cell membrane</location>
        <topology evidence="1">Multi-pass membrane protein</topology>
    </subcellularLocation>
</comment>
<evidence type="ECO:0000313" key="8">
    <source>
        <dbReference type="Proteomes" id="UP000199024"/>
    </source>
</evidence>
<evidence type="ECO:0000256" key="5">
    <source>
        <dbReference type="ARBA" id="ARBA00023136"/>
    </source>
</evidence>
<accession>A0A1I6MYG4</accession>
<proteinExistence type="predicted"/>
<evidence type="ECO:0000256" key="3">
    <source>
        <dbReference type="ARBA" id="ARBA00022692"/>
    </source>
</evidence>
<evidence type="ECO:0000313" key="7">
    <source>
        <dbReference type="EMBL" id="SFS20687.1"/>
    </source>
</evidence>
<feature type="transmembrane region" description="Helical" evidence="6">
    <location>
        <begin position="364"/>
        <end position="385"/>
    </location>
</feature>
<evidence type="ECO:0000256" key="1">
    <source>
        <dbReference type="ARBA" id="ARBA00004651"/>
    </source>
</evidence>
<sequence>MESIETNDNAGLKRTLGLRGAVTLNMLDMIGVGPFITIPLVLASMGGPQAMLGWICGALLALCDGMVWAELGAAIPEAGGTYSFLRVMFPGITGRWLSFLFMFQLMFSAPLSVASGSIGLAQYGAYLWPALGRHTVTHAFHVGAYAGSVVVGPGPLVAMLAVLVAVALLYRGLEKIGQLSSAMGVVVLGTILWLLLTGLVKGHIAQAFAFPAGAFHLDHGFFLGLGAAMLISTYDFWGYYNVAFLGGEVKQPERTIPRAILISIVAVGLIYIGMQVAVLSVLPWQPLLGAQGVDARRAVVSAFMETAYGTRLGPMLGNVAAILVMITAFASIFSLLLGYSRIPFAAARDGNFFRVFGRLHPTRGFPYVSLLALGALALVFCWFSLGDVVAALVVLRICLQFLLQHVGILYLRRTQPDMPRPFRMWLYPLPALGGIVGFSYILFGRAHFGRELMLAAVVALVGSAVYWMRTRLAAGKVTLTR</sequence>
<dbReference type="InterPro" id="IPR002293">
    <property type="entry name" value="AA/rel_permease1"/>
</dbReference>
<keyword evidence="2" id="KW-1003">Cell membrane</keyword>
<evidence type="ECO:0000256" key="6">
    <source>
        <dbReference type="SAM" id="Phobius"/>
    </source>
</evidence>
<dbReference type="AlphaFoldDB" id="A0A1I6MYG4"/>
<dbReference type="GO" id="GO:0022857">
    <property type="term" value="F:transmembrane transporter activity"/>
    <property type="evidence" value="ECO:0007669"/>
    <property type="project" value="InterPro"/>
</dbReference>
<feature type="transmembrane region" description="Helical" evidence="6">
    <location>
        <begin position="51"/>
        <end position="75"/>
    </location>
</feature>
<evidence type="ECO:0000256" key="2">
    <source>
        <dbReference type="ARBA" id="ARBA00022475"/>
    </source>
</evidence>
<feature type="transmembrane region" description="Helical" evidence="6">
    <location>
        <begin position="424"/>
        <end position="443"/>
    </location>
</feature>
<protein>
    <submittedName>
        <fullName evidence="7">Amino acid/polyamine/organocation transporter, APC superfamily</fullName>
    </submittedName>
</protein>
<keyword evidence="3 6" id="KW-0812">Transmembrane</keyword>
<dbReference type="STRING" id="474950.SAMN05421771_3766"/>
<feature type="transmembrane region" description="Helical" evidence="6">
    <location>
        <begin position="449"/>
        <end position="468"/>
    </location>
</feature>
<feature type="transmembrane region" description="Helical" evidence="6">
    <location>
        <begin position="96"/>
        <end position="125"/>
    </location>
</feature>